<dbReference type="EMBL" id="LN899819">
    <property type="protein sequence ID" value="CUV15737.1"/>
    <property type="molecule type" value="Genomic_DNA"/>
</dbReference>
<evidence type="ECO:0000256" key="1">
    <source>
        <dbReference type="SAM" id="MobiDB-lite"/>
    </source>
</evidence>
<sequence length="65" mass="7261">MLGTFHDRHGMNQHDHGEDNKVQTRKGFWKAFIVTGEPPEAVEPAKATLNDPAPGQQHKAFLGLR</sequence>
<reference evidence="2" key="1">
    <citation type="submission" date="2015-10" db="EMBL/GenBank/DDBJ databases">
        <authorList>
            <person name="Gilbert D.G."/>
        </authorList>
    </citation>
    <scope>NUCLEOTIDE SEQUENCE</scope>
    <source>
        <strain evidence="2">Phyl III-seqv23</strain>
    </source>
</reference>
<organism evidence="2">
    <name type="scientific">Ralstonia solanacearum</name>
    <name type="common">Pseudomonas solanacearum</name>
    <dbReference type="NCBI Taxonomy" id="305"/>
    <lineage>
        <taxon>Bacteria</taxon>
        <taxon>Pseudomonadati</taxon>
        <taxon>Pseudomonadota</taxon>
        <taxon>Betaproteobacteria</taxon>
        <taxon>Burkholderiales</taxon>
        <taxon>Burkholderiaceae</taxon>
        <taxon>Ralstonia</taxon>
        <taxon>Ralstonia solanacearum species complex</taxon>
    </lineage>
</organism>
<evidence type="ECO:0000313" key="2">
    <source>
        <dbReference type="EMBL" id="CUV15737.1"/>
    </source>
</evidence>
<gene>
    <name evidence="2" type="ORF">RUN39_v1_2130002</name>
</gene>
<proteinExistence type="predicted"/>
<feature type="region of interest" description="Disordered" evidence="1">
    <location>
        <begin position="1"/>
        <end position="23"/>
    </location>
</feature>
<name>A0A0S4U0H6_RALSL</name>
<accession>A0A0S4U0H6</accession>
<feature type="compositionally biased region" description="Basic and acidic residues" evidence="1">
    <location>
        <begin position="1"/>
        <end position="22"/>
    </location>
</feature>
<protein>
    <submittedName>
        <fullName evidence="2">Uncharacterized protein</fullName>
    </submittedName>
</protein>
<dbReference type="AlphaFoldDB" id="A0A0S4U0H6"/>